<name>A0A0A2XG59_9PAST</name>
<evidence type="ECO:0000256" key="1">
    <source>
        <dbReference type="SAM" id="MobiDB-lite"/>
    </source>
</evidence>
<dbReference type="AlphaFoldDB" id="A0A0A2XG59"/>
<feature type="transmembrane region" description="Helical" evidence="2">
    <location>
        <begin position="70"/>
        <end position="88"/>
    </location>
</feature>
<proteinExistence type="predicted"/>
<keyword evidence="2" id="KW-0812">Transmembrane</keyword>
<gene>
    <name evidence="3" type="ORF">P375_11405</name>
</gene>
<keyword evidence="2" id="KW-0472">Membrane</keyword>
<sequence>MGKLSLDDIKTTLDNSKLDDSKKNSRIGSFPPDEDDYNRSPQEQKLLEDIENLKANRAMRKEYAEKAYDFAKNTIAFWAFLFFIYFLFPPDKKPLSEMI</sequence>
<comment type="caution">
    <text evidence="3">The sequence shown here is derived from an EMBL/GenBank/DDBJ whole genome shotgun (WGS) entry which is preliminary data.</text>
</comment>
<evidence type="ECO:0000256" key="2">
    <source>
        <dbReference type="SAM" id="Phobius"/>
    </source>
</evidence>
<feature type="region of interest" description="Disordered" evidence="1">
    <location>
        <begin position="15"/>
        <end position="41"/>
    </location>
</feature>
<evidence type="ECO:0000313" key="4">
    <source>
        <dbReference type="Proteomes" id="UP000030418"/>
    </source>
</evidence>
<protein>
    <submittedName>
        <fullName evidence="3">Uncharacterized protein</fullName>
    </submittedName>
</protein>
<organism evidence="3 4">
    <name type="scientific">Gallibacterium genomosp. 2</name>
    <dbReference type="NCBI Taxonomy" id="155517"/>
    <lineage>
        <taxon>Bacteria</taxon>
        <taxon>Pseudomonadati</taxon>
        <taxon>Pseudomonadota</taxon>
        <taxon>Gammaproteobacteria</taxon>
        <taxon>Pasteurellales</taxon>
        <taxon>Pasteurellaceae</taxon>
        <taxon>Gallibacterium</taxon>
    </lineage>
</organism>
<accession>A0A0A2XG59</accession>
<keyword evidence="4" id="KW-1185">Reference proteome</keyword>
<dbReference type="EMBL" id="JPXY01000061">
    <property type="protein sequence ID" value="KGQ30007.1"/>
    <property type="molecule type" value="Genomic_DNA"/>
</dbReference>
<reference evidence="3 4" key="1">
    <citation type="submission" date="2014-08" db="EMBL/GenBank/DDBJ databases">
        <title>Chaperone-usher fimbriae in a diverse selection of Gallibacterium genomes.</title>
        <authorList>
            <person name="Kudirkiene E."/>
            <person name="Bager R.J."/>
            <person name="Johnson T.J."/>
            <person name="Bojesen A.M."/>
        </authorList>
    </citation>
    <scope>NUCLEOTIDE SEQUENCE [LARGE SCALE GENOMIC DNA]</scope>
    <source>
        <strain evidence="3 4">CCM5976</strain>
    </source>
</reference>
<dbReference type="Proteomes" id="UP000030418">
    <property type="component" value="Unassembled WGS sequence"/>
</dbReference>
<evidence type="ECO:0000313" key="3">
    <source>
        <dbReference type="EMBL" id="KGQ30007.1"/>
    </source>
</evidence>
<keyword evidence="2" id="KW-1133">Transmembrane helix</keyword>
<dbReference type="RefSeq" id="WP_039137063.1">
    <property type="nucleotide sequence ID" value="NZ_JPXY01000061.1"/>
</dbReference>